<feature type="domain" description="Ionotropic glutamate receptor C-terminal" evidence="5">
    <location>
        <begin position="33"/>
        <end position="257"/>
    </location>
</feature>
<feature type="chain" id="PRO_5004878611" evidence="3">
    <location>
        <begin position="24"/>
        <end position="265"/>
    </location>
</feature>
<gene>
    <name evidence="6" type="ORF">BN873_20070</name>
</gene>
<comment type="similarity">
    <text evidence="1">Belongs to the bacterial solute-binding protein 3 family.</text>
</comment>
<dbReference type="Proteomes" id="UP000035760">
    <property type="component" value="Unassembled WGS sequence"/>
</dbReference>
<evidence type="ECO:0000259" key="5">
    <source>
        <dbReference type="SMART" id="SM00079"/>
    </source>
</evidence>
<name>W6M2K3_9GAMM</name>
<comment type="caution">
    <text evidence="6">The sequence shown here is derived from an EMBL/GenBank/DDBJ whole genome shotgun (WGS) entry which is preliminary data.</text>
</comment>
<feature type="domain" description="Solute-binding protein family 3/N-terminal" evidence="4">
    <location>
        <begin position="33"/>
        <end position="258"/>
    </location>
</feature>
<evidence type="ECO:0000313" key="6">
    <source>
        <dbReference type="EMBL" id="CDI01746.1"/>
    </source>
</evidence>
<evidence type="ECO:0000256" key="3">
    <source>
        <dbReference type="SAM" id="SignalP"/>
    </source>
</evidence>
<dbReference type="RefSeq" id="WP_053085240.1">
    <property type="nucleotide sequence ID" value="NZ_CBTJ020000025.1"/>
</dbReference>
<evidence type="ECO:0000259" key="4">
    <source>
        <dbReference type="SMART" id="SM00062"/>
    </source>
</evidence>
<dbReference type="GO" id="GO:0016020">
    <property type="term" value="C:membrane"/>
    <property type="evidence" value="ECO:0007669"/>
    <property type="project" value="InterPro"/>
</dbReference>
<reference evidence="6" key="2">
    <citation type="submission" date="2014-03" db="EMBL/GenBank/DDBJ databases">
        <title>Candidatus Competibacter-lineage genomes retrieved from metagenomes reveal functional metabolic diversity.</title>
        <authorList>
            <person name="McIlroy S.J."/>
            <person name="Albertsen M."/>
            <person name="Andresen E.K."/>
            <person name="Saunders A.M."/>
            <person name="Kristiansen R."/>
            <person name="Stokholm-Bjerregaard M."/>
            <person name="Nielsen K.L."/>
            <person name="Nielsen P.H."/>
        </authorList>
    </citation>
    <scope>NUCLEOTIDE SEQUENCE</scope>
    <source>
        <strain evidence="6">Run_A_D11</strain>
    </source>
</reference>
<keyword evidence="7" id="KW-1185">Reference proteome</keyword>
<evidence type="ECO:0000313" key="7">
    <source>
        <dbReference type="Proteomes" id="UP000035760"/>
    </source>
</evidence>
<organism evidence="6 7">
    <name type="scientific">Candidatus Competibacter denitrificans Run_A_D11</name>
    <dbReference type="NCBI Taxonomy" id="1400863"/>
    <lineage>
        <taxon>Bacteria</taxon>
        <taxon>Pseudomonadati</taxon>
        <taxon>Pseudomonadota</taxon>
        <taxon>Gammaproteobacteria</taxon>
        <taxon>Candidatus Competibacteraceae</taxon>
        <taxon>Candidatus Competibacter</taxon>
    </lineage>
</organism>
<dbReference type="SMART" id="SM00079">
    <property type="entry name" value="PBPe"/>
    <property type="match status" value="1"/>
</dbReference>
<dbReference type="OrthoDB" id="9768183at2"/>
<dbReference type="AlphaFoldDB" id="W6M2K3"/>
<dbReference type="PANTHER" id="PTHR35936">
    <property type="entry name" value="MEMBRANE-BOUND LYTIC MUREIN TRANSGLYCOSYLASE F"/>
    <property type="match status" value="1"/>
</dbReference>
<dbReference type="SUPFAM" id="SSF53850">
    <property type="entry name" value="Periplasmic binding protein-like II"/>
    <property type="match status" value="1"/>
</dbReference>
<evidence type="ECO:0000256" key="2">
    <source>
        <dbReference type="ARBA" id="ARBA00022729"/>
    </source>
</evidence>
<dbReference type="Gene3D" id="3.40.190.10">
    <property type="entry name" value="Periplasmic binding protein-like II"/>
    <property type="match status" value="2"/>
</dbReference>
<keyword evidence="2 3" id="KW-0732">Signal</keyword>
<dbReference type="STRING" id="1400863.BN873_20070"/>
<dbReference type="CDD" id="cd13629">
    <property type="entry name" value="PBP2_Dsm1740"/>
    <property type="match status" value="1"/>
</dbReference>
<dbReference type="Pfam" id="PF00497">
    <property type="entry name" value="SBP_bac_3"/>
    <property type="match status" value="1"/>
</dbReference>
<dbReference type="SMART" id="SM00062">
    <property type="entry name" value="PBPb"/>
    <property type="match status" value="1"/>
</dbReference>
<feature type="signal peptide" evidence="3">
    <location>
        <begin position="1"/>
        <end position="23"/>
    </location>
</feature>
<protein>
    <submittedName>
        <fullName evidence="6">Amino acid ABC transporter substrate-binding protein, PAAT family</fullName>
    </submittedName>
</protein>
<accession>W6M2K3</accession>
<dbReference type="InterPro" id="IPR001320">
    <property type="entry name" value="Iontro_rcpt_C"/>
</dbReference>
<dbReference type="InterPro" id="IPR001638">
    <property type="entry name" value="Solute-binding_3/MltF_N"/>
</dbReference>
<proteinExistence type="inferred from homology"/>
<evidence type="ECO:0000256" key="1">
    <source>
        <dbReference type="ARBA" id="ARBA00010333"/>
    </source>
</evidence>
<dbReference type="PANTHER" id="PTHR35936:SF38">
    <property type="entry name" value="GLUTAMINE-BINDING PERIPLASMIC PROTEIN"/>
    <property type="match status" value="1"/>
</dbReference>
<reference evidence="6" key="1">
    <citation type="submission" date="2013-07" db="EMBL/GenBank/DDBJ databases">
        <authorList>
            <person name="McIlroy S."/>
        </authorList>
    </citation>
    <scope>NUCLEOTIDE SEQUENCE [LARGE SCALE GENOMIC DNA]</scope>
    <source>
        <strain evidence="6">Run_A_D11</strain>
    </source>
</reference>
<dbReference type="GO" id="GO:0015276">
    <property type="term" value="F:ligand-gated monoatomic ion channel activity"/>
    <property type="evidence" value="ECO:0007669"/>
    <property type="project" value="InterPro"/>
</dbReference>
<dbReference type="EMBL" id="CBTJ020000025">
    <property type="protein sequence ID" value="CDI01746.1"/>
    <property type="molecule type" value="Genomic_DNA"/>
</dbReference>
<sequence length="265" mass="29411">MKNRLVALAALVVLGLGTAPVWAGKLEQIKKDGLRVCLEPAYMPFEMTDKRGAIIGFDPDLAALMAKELSAAKLELVSTAWDGIIPALLTNKCDIIMSGMTITDERKEKVDFSDPYMLIGQTVLLRKDLAGKVKSYKDLNNPDYKIASKLGTTGEIAAKKHIAKAKYFSYETEAEGVMEVVNGKVDAFIYDAPYNLVANVQRGEGKLVFLDQPFTDEPIGWAIAKGDPEFLKALNNFLVKTKKDGAHEKLHKKWFKNTDWLKDVQ</sequence>